<keyword evidence="3" id="KW-1185">Reference proteome</keyword>
<comment type="caution">
    <text evidence="2">The sequence shown here is derived from an EMBL/GenBank/DDBJ whole genome shotgun (WGS) entry which is preliminary data.</text>
</comment>
<protein>
    <submittedName>
        <fullName evidence="2">Uncharacterized protein</fullName>
    </submittedName>
</protein>
<evidence type="ECO:0000313" key="3">
    <source>
        <dbReference type="Proteomes" id="UP001304467"/>
    </source>
</evidence>
<sequence length="74" mass="8650">MNTTNQPTAEPLITWKRVKHDTRGLRIARRLFRVFRNVLAVLGVFFVYLLVLGYFQYQDQAAQTEVQCAVSRCM</sequence>
<keyword evidence="1" id="KW-0812">Transmembrane</keyword>
<proteinExistence type="predicted"/>
<evidence type="ECO:0000256" key="1">
    <source>
        <dbReference type="SAM" id="Phobius"/>
    </source>
</evidence>
<accession>A0ABU5WNN5</accession>
<feature type="transmembrane region" description="Helical" evidence="1">
    <location>
        <begin position="34"/>
        <end position="55"/>
    </location>
</feature>
<evidence type="ECO:0000313" key="2">
    <source>
        <dbReference type="EMBL" id="MEB2580600.1"/>
    </source>
</evidence>
<gene>
    <name evidence="2" type="ORF">SB593_16730</name>
</gene>
<keyword evidence="1" id="KW-1133">Transmembrane helix</keyword>
<dbReference type="EMBL" id="JAWRLE010000025">
    <property type="protein sequence ID" value="MEB2580600.1"/>
    <property type="molecule type" value="Genomic_DNA"/>
</dbReference>
<dbReference type="Proteomes" id="UP001304467">
    <property type="component" value="Unassembled WGS sequence"/>
</dbReference>
<name>A0ABU5WNN5_9BURK</name>
<keyword evidence="1" id="KW-0472">Membrane</keyword>
<organism evidence="2 3">
    <name type="scientific">Burkholderia anthinoferrum</name>
    <dbReference type="NCBI Taxonomy" id="3090833"/>
    <lineage>
        <taxon>Bacteria</taxon>
        <taxon>Pseudomonadati</taxon>
        <taxon>Pseudomonadota</taxon>
        <taxon>Betaproteobacteria</taxon>
        <taxon>Burkholderiales</taxon>
        <taxon>Burkholderiaceae</taxon>
        <taxon>Burkholderia</taxon>
    </lineage>
</organism>
<dbReference type="RefSeq" id="WP_105763283.1">
    <property type="nucleotide sequence ID" value="NZ_JAWRKY010000003.1"/>
</dbReference>
<reference evidence="2 3" key="1">
    <citation type="journal article" date="2023" name="Front. Microbiol.">
        <title>Genomic analyses of Burkholderia respiratory isolates indicates two evolutionarily distinct B. anthina clades.</title>
        <authorList>
            <person name="Pham A."/>
            <person name="Volmer J.G."/>
            <person name="Chambers D.C."/>
            <person name="Smith D.J."/>
            <person name="Reid D.W."/>
            <person name="Burr L."/>
            <person name="Wells T.J."/>
        </authorList>
    </citation>
    <scope>NUCLEOTIDE SEQUENCE [LARGE SCALE GENOMIC DNA]</scope>
    <source>
        <strain evidence="2 3">BCCIQ07A</strain>
    </source>
</reference>